<comment type="catalytic activity">
    <reaction evidence="1">
        <text>ATP + protein L-histidine = ADP + protein N-phospho-L-histidine.</text>
        <dbReference type="EC" id="2.7.13.3"/>
    </reaction>
</comment>
<feature type="transmembrane region" description="Helical" evidence="6">
    <location>
        <begin position="374"/>
        <end position="392"/>
    </location>
</feature>
<protein>
    <recommendedName>
        <fullName evidence="2">histidine kinase</fullName>
        <ecNumber evidence="2">2.7.13.3</ecNumber>
    </recommendedName>
</protein>
<feature type="domain" description="Histidine kinase/HSP90-like ATPase" evidence="7">
    <location>
        <begin position="518"/>
        <end position="609"/>
    </location>
</feature>
<keyword evidence="9" id="KW-1185">Reference proteome</keyword>
<feature type="transmembrane region" description="Helical" evidence="6">
    <location>
        <begin position="185"/>
        <end position="206"/>
    </location>
</feature>
<proteinExistence type="predicted"/>
<dbReference type="PANTHER" id="PTHR24421:SF10">
    <property type="entry name" value="NITRATE_NITRITE SENSOR PROTEIN NARQ"/>
    <property type="match status" value="1"/>
</dbReference>
<evidence type="ECO:0000256" key="5">
    <source>
        <dbReference type="ARBA" id="ARBA00023012"/>
    </source>
</evidence>
<gene>
    <name evidence="8" type="ORF">HGP29_08015</name>
</gene>
<evidence type="ECO:0000313" key="8">
    <source>
        <dbReference type="EMBL" id="NLR91148.1"/>
    </source>
</evidence>
<dbReference type="InterPro" id="IPR003594">
    <property type="entry name" value="HATPase_dom"/>
</dbReference>
<keyword evidence="6" id="KW-1133">Transmembrane helix</keyword>
<feature type="transmembrane region" description="Helical" evidence="6">
    <location>
        <begin position="342"/>
        <end position="362"/>
    </location>
</feature>
<dbReference type="Gene3D" id="3.30.565.10">
    <property type="entry name" value="Histidine kinase-like ATPase, C-terminal domain"/>
    <property type="match status" value="1"/>
</dbReference>
<dbReference type="Gene3D" id="1.20.5.1930">
    <property type="match status" value="1"/>
</dbReference>
<evidence type="ECO:0000313" key="9">
    <source>
        <dbReference type="Proteomes" id="UP000585050"/>
    </source>
</evidence>
<evidence type="ECO:0000256" key="4">
    <source>
        <dbReference type="ARBA" id="ARBA00022777"/>
    </source>
</evidence>
<evidence type="ECO:0000256" key="1">
    <source>
        <dbReference type="ARBA" id="ARBA00000085"/>
    </source>
</evidence>
<dbReference type="RefSeq" id="WP_168881847.1">
    <property type="nucleotide sequence ID" value="NZ_JABAIL010000002.1"/>
</dbReference>
<keyword evidence="4" id="KW-0418">Kinase</keyword>
<accession>A0A7X8SJ91</accession>
<keyword evidence="3" id="KW-0808">Transferase</keyword>
<dbReference type="AlphaFoldDB" id="A0A7X8SJ91"/>
<dbReference type="GO" id="GO:0004673">
    <property type="term" value="F:protein histidine kinase activity"/>
    <property type="evidence" value="ECO:0007669"/>
    <property type="project" value="UniProtKB-EC"/>
</dbReference>
<dbReference type="Proteomes" id="UP000585050">
    <property type="component" value="Unassembled WGS sequence"/>
</dbReference>
<dbReference type="InterPro" id="IPR050482">
    <property type="entry name" value="Sensor_HK_TwoCompSys"/>
</dbReference>
<evidence type="ECO:0000256" key="3">
    <source>
        <dbReference type="ARBA" id="ARBA00022679"/>
    </source>
</evidence>
<feature type="transmembrane region" description="Helical" evidence="6">
    <location>
        <begin position="213"/>
        <end position="235"/>
    </location>
</feature>
<feature type="transmembrane region" description="Helical" evidence="6">
    <location>
        <begin position="280"/>
        <end position="300"/>
    </location>
</feature>
<feature type="transmembrane region" description="Helical" evidence="6">
    <location>
        <begin position="306"/>
        <end position="330"/>
    </location>
</feature>
<dbReference type="InterPro" id="IPR036890">
    <property type="entry name" value="HATPase_C_sf"/>
</dbReference>
<dbReference type="Pfam" id="PF02518">
    <property type="entry name" value="HATPase_c"/>
    <property type="match status" value="1"/>
</dbReference>
<name>A0A7X8SJ91_9BACT</name>
<organism evidence="8 9">
    <name type="scientific">Flammeovirga agarivorans</name>
    <dbReference type="NCBI Taxonomy" id="2726742"/>
    <lineage>
        <taxon>Bacteria</taxon>
        <taxon>Pseudomonadati</taxon>
        <taxon>Bacteroidota</taxon>
        <taxon>Cytophagia</taxon>
        <taxon>Cytophagales</taxon>
        <taxon>Flammeovirgaceae</taxon>
        <taxon>Flammeovirga</taxon>
    </lineage>
</organism>
<dbReference type="SUPFAM" id="SSF55874">
    <property type="entry name" value="ATPase domain of HSP90 chaperone/DNA topoisomerase II/histidine kinase"/>
    <property type="match status" value="1"/>
</dbReference>
<sequence>MRKILHVFLLIFFLLKYQSIPAKTILVDTAKTTVNCTNAVDIYQDKVPLFIDNDPFFLDEWNDVPLDGLSEGPFSKGNWHRLILESEVDVEKLMYFNYVLIPNIHIWVKEEGNNSIEYFSFGTNSDYYTTEQSRDYRGYVVPLSFKANKIKEIYFFMEGHGWPTHSDIYLYDPGVYRNNFERDNYVLTILRVVVLTMLTIGLVIGIISRQNVFLYYALSFYSGVLFAEVELGIFVKFLDVNYHHLSYYIRHFANIAYITSLLYFYKYLIGNDNSSFNAVLKWFAPFIHIYSVITFLLFLFSDNPTMIAIIFLSIVVVSWLSFLICFVLLLRSVRKNNIYAKYAFFVLVSRLIVIAIFVSLPHLGLIERSIYTDYLYYLFIGYESVFYFIMLMKKVINIYDERIELLSKQKQLEKAYSEAVLKGQEDERNRIGRELHDYVGGNLALVNKSDHLDGEEVKSIITSTIKTVREMSHGLITPTFNDVQNFEDAIFDLSSKYNSDDMSVFIKFVDWPDSNKKELLNHCYRVVQELLYNAEKHSEANSVHIQFFSDNNIGRIFYEDNGIGFNVNASKNGVGLANIRYRSNAMGGKSIIESSSYGTVIRIEDIHLD</sequence>
<comment type="caution">
    <text evidence="8">The sequence shown here is derived from an EMBL/GenBank/DDBJ whole genome shotgun (WGS) entry which is preliminary data.</text>
</comment>
<reference evidence="8 9" key="1">
    <citation type="submission" date="2020-04" db="EMBL/GenBank/DDBJ databases">
        <title>Flammeovirga sp. SR4, a novel species isolated from seawater.</title>
        <authorList>
            <person name="Wang X."/>
        </authorList>
    </citation>
    <scope>NUCLEOTIDE SEQUENCE [LARGE SCALE GENOMIC DNA]</scope>
    <source>
        <strain evidence="8 9">SR4</strain>
    </source>
</reference>
<dbReference type="EC" id="2.7.13.3" evidence="2"/>
<keyword evidence="6" id="KW-0472">Membrane</keyword>
<keyword evidence="6" id="KW-0812">Transmembrane</keyword>
<evidence type="ECO:0000259" key="7">
    <source>
        <dbReference type="SMART" id="SM00387"/>
    </source>
</evidence>
<evidence type="ECO:0000256" key="2">
    <source>
        <dbReference type="ARBA" id="ARBA00012438"/>
    </source>
</evidence>
<dbReference type="SMART" id="SM00387">
    <property type="entry name" value="HATPase_c"/>
    <property type="match status" value="1"/>
</dbReference>
<feature type="transmembrane region" description="Helical" evidence="6">
    <location>
        <begin position="247"/>
        <end position="268"/>
    </location>
</feature>
<evidence type="ECO:0000256" key="6">
    <source>
        <dbReference type="SAM" id="Phobius"/>
    </source>
</evidence>
<dbReference type="CDD" id="cd16917">
    <property type="entry name" value="HATPase_UhpB-NarQ-NarX-like"/>
    <property type="match status" value="1"/>
</dbReference>
<dbReference type="PANTHER" id="PTHR24421">
    <property type="entry name" value="NITRATE/NITRITE SENSOR PROTEIN NARX-RELATED"/>
    <property type="match status" value="1"/>
</dbReference>
<keyword evidence="5" id="KW-0902">Two-component regulatory system</keyword>
<dbReference type="EMBL" id="JABAIL010000002">
    <property type="protein sequence ID" value="NLR91148.1"/>
    <property type="molecule type" value="Genomic_DNA"/>
</dbReference>
<dbReference type="GO" id="GO:0000160">
    <property type="term" value="P:phosphorelay signal transduction system"/>
    <property type="evidence" value="ECO:0007669"/>
    <property type="project" value="UniProtKB-KW"/>
</dbReference>